<proteinExistence type="predicted"/>
<accession>A0A081L9M0</accession>
<dbReference type="CDD" id="cd00038">
    <property type="entry name" value="CAP_ED"/>
    <property type="match status" value="1"/>
</dbReference>
<dbReference type="SUPFAM" id="SSF51206">
    <property type="entry name" value="cAMP-binding domain-like"/>
    <property type="match status" value="1"/>
</dbReference>
<evidence type="ECO:0000259" key="6">
    <source>
        <dbReference type="PROSITE" id="PS51063"/>
    </source>
</evidence>
<dbReference type="SMART" id="SM00100">
    <property type="entry name" value="cNMP"/>
    <property type="match status" value="1"/>
</dbReference>
<dbReference type="Gene3D" id="2.60.120.10">
    <property type="entry name" value="Jelly Rolls"/>
    <property type="match status" value="1"/>
</dbReference>
<dbReference type="InterPro" id="IPR014710">
    <property type="entry name" value="RmlC-like_jellyroll"/>
</dbReference>
<keyword evidence="1" id="KW-0805">Transcription regulation</keyword>
<evidence type="ECO:0000256" key="4">
    <source>
        <dbReference type="ARBA" id="ARBA00023163"/>
    </source>
</evidence>
<evidence type="ECO:0000256" key="2">
    <source>
        <dbReference type="ARBA" id="ARBA00023125"/>
    </source>
</evidence>
<keyword evidence="2" id="KW-0238">DNA-binding</keyword>
<evidence type="ECO:0000313" key="8">
    <source>
        <dbReference type="Proteomes" id="UP000028091"/>
    </source>
</evidence>
<name>A0A081L9M0_9BACI</name>
<dbReference type="InterPro" id="IPR050397">
    <property type="entry name" value="Env_Response_Regulators"/>
</dbReference>
<dbReference type="eggNOG" id="COG0664">
    <property type="taxonomic scope" value="Bacteria"/>
</dbReference>
<dbReference type="InterPro" id="IPR036390">
    <property type="entry name" value="WH_DNA-bd_sf"/>
</dbReference>
<dbReference type="Pfam" id="PF00027">
    <property type="entry name" value="cNMP_binding"/>
    <property type="match status" value="1"/>
</dbReference>
<dbReference type="GO" id="GO:0005829">
    <property type="term" value="C:cytosol"/>
    <property type="evidence" value="ECO:0007669"/>
    <property type="project" value="TreeGrafter"/>
</dbReference>
<dbReference type="SUPFAM" id="SSF46785">
    <property type="entry name" value="Winged helix' DNA-binding domain"/>
    <property type="match status" value="1"/>
</dbReference>
<dbReference type="GO" id="GO:0003700">
    <property type="term" value="F:DNA-binding transcription factor activity"/>
    <property type="evidence" value="ECO:0007669"/>
    <property type="project" value="TreeGrafter"/>
</dbReference>
<dbReference type="PANTHER" id="PTHR24567:SF26">
    <property type="entry name" value="REGULATORY PROTEIN YEIL"/>
    <property type="match status" value="1"/>
</dbReference>
<organism evidence="7 8">
    <name type="scientific">Bacillus zhangzhouensis</name>
    <dbReference type="NCBI Taxonomy" id="1178540"/>
    <lineage>
        <taxon>Bacteria</taxon>
        <taxon>Bacillati</taxon>
        <taxon>Bacillota</taxon>
        <taxon>Bacilli</taxon>
        <taxon>Bacillales</taxon>
        <taxon>Bacillaceae</taxon>
        <taxon>Bacillus</taxon>
    </lineage>
</organism>
<dbReference type="AlphaFoldDB" id="A0A081L9M0"/>
<dbReference type="PANTHER" id="PTHR24567">
    <property type="entry name" value="CRP FAMILY TRANSCRIPTIONAL REGULATORY PROTEIN"/>
    <property type="match status" value="1"/>
</dbReference>
<dbReference type="InterPro" id="IPR000595">
    <property type="entry name" value="cNMP-bd_dom"/>
</dbReference>
<dbReference type="OrthoDB" id="581021at2"/>
<protein>
    <submittedName>
        <fullName evidence="7">Crp/Fnr family transcriptional regulator</fullName>
    </submittedName>
</protein>
<dbReference type="EMBL" id="JOTP01000014">
    <property type="protein sequence ID" value="KEP25946.1"/>
    <property type="molecule type" value="Genomic_DNA"/>
</dbReference>
<feature type="domain" description="HTH crp-type" evidence="6">
    <location>
        <begin position="149"/>
        <end position="216"/>
    </location>
</feature>
<evidence type="ECO:0000259" key="5">
    <source>
        <dbReference type="PROSITE" id="PS50042"/>
    </source>
</evidence>
<evidence type="ECO:0000313" key="7">
    <source>
        <dbReference type="EMBL" id="KEP25946.1"/>
    </source>
</evidence>
<dbReference type="PROSITE" id="PS50042">
    <property type="entry name" value="CNMP_BINDING_3"/>
    <property type="match status" value="1"/>
</dbReference>
<sequence>MEELHDESLFSSYIKAHHLQNVFHQNLMSHVTLWRYEQGELICSKGDKREYMYLLVKGKLKIFTTTKEGKTFILCFKNPLEAIGDIEYVQQTDMVNTVEAVTEVHMLRISHQALMHDAKDDPHVLTFLLKGITNKFYTKSNDLSFHLLYPVEVRLASYLLSVLTDDDTTRPRPLRLTDAASLIGTSYRHINRVIQQFREKGLIERRRGKITIRDRKGLLEIAEHNIYE</sequence>
<dbReference type="Proteomes" id="UP000028091">
    <property type="component" value="Unassembled WGS sequence"/>
</dbReference>
<gene>
    <name evidence="7" type="ORF">BA70_04755</name>
</gene>
<keyword evidence="8" id="KW-1185">Reference proteome</keyword>
<dbReference type="RefSeq" id="WP_034322725.1">
    <property type="nucleotide sequence ID" value="NZ_JOTP01000014.1"/>
</dbReference>
<keyword evidence="4" id="KW-0804">Transcription</keyword>
<feature type="domain" description="Cyclic nucleotide-binding" evidence="5">
    <location>
        <begin position="36"/>
        <end position="114"/>
    </location>
</feature>
<reference evidence="7 8" key="1">
    <citation type="submission" date="2012-09" db="EMBL/GenBank/DDBJ databases">
        <title>Genome Sequence of Bacillus sp. DW5-4.</title>
        <authorList>
            <person name="Lai Q."/>
            <person name="Liu Y."/>
            <person name="Shao Z."/>
        </authorList>
    </citation>
    <scope>NUCLEOTIDE SEQUENCE [LARGE SCALE GENOMIC DNA]</scope>
    <source>
        <strain evidence="7 8">DW5-4</strain>
    </source>
</reference>
<evidence type="ECO:0000256" key="1">
    <source>
        <dbReference type="ARBA" id="ARBA00023015"/>
    </source>
</evidence>
<dbReference type="InterPro" id="IPR018490">
    <property type="entry name" value="cNMP-bd_dom_sf"/>
</dbReference>
<dbReference type="GO" id="GO:0003677">
    <property type="term" value="F:DNA binding"/>
    <property type="evidence" value="ECO:0007669"/>
    <property type="project" value="UniProtKB-KW"/>
</dbReference>
<dbReference type="InterPro" id="IPR012318">
    <property type="entry name" value="HTH_CRP"/>
</dbReference>
<evidence type="ECO:0000256" key="3">
    <source>
        <dbReference type="ARBA" id="ARBA00023159"/>
    </source>
</evidence>
<dbReference type="Pfam" id="PF13545">
    <property type="entry name" value="HTH_Crp_2"/>
    <property type="match status" value="1"/>
</dbReference>
<dbReference type="PROSITE" id="PS51063">
    <property type="entry name" value="HTH_CRP_2"/>
    <property type="match status" value="1"/>
</dbReference>
<comment type="caution">
    <text evidence="7">The sequence shown here is derived from an EMBL/GenBank/DDBJ whole genome shotgun (WGS) entry which is preliminary data.</text>
</comment>
<keyword evidence="3" id="KW-0010">Activator</keyword>